<organism evidence="1 2">
    <name type="scientific">Asaia bogorensis</name>
    <dbReference type="NCBI Taxonomy" id="91915"/>
    <lineage>
        <taxon>Bacteria</taxon>
        <taxon>Pseudomonadati</taxon>
        <taxon>Pseudomonadota</taxon>
        <taxon>Alphaproteobacteria</taxon>
        <taxon>Acetobacterales</taxon>
        <taxon>Acetobacteraceae</taxon>
        <taxon>Asaia</taxon>
    </lineage>
</organism>
<name>A0A060QGS6_9PROT</name>
<evidence type="ECO:0008006" key="3">
    <source>
        <dbReference type="Google" id="ProtNLM"/>
    </source>
</evidence>
<dbReference type="SUPFAM" id="SSF47616">
    <property type="entry name" value="GST C-terminal domain-like"/>
    <property type="match status" value="1"/>
</dbReference>
<evidence type="ECO:0000313" key="1">
    <source>
        <dbReference type="EMBL" id="CDG40339.1"/>
    </source>
</evidence>
<reference evidence="1 2" key="2">
    <citation type="journal article" date="2014" name="PLoS ONE">
        <title>Evolution of mitochondria reconstructed from the energy metabolism of living bacteria.</title>
        <authorList>
            <person name="Degli Esposti M."/>
            <person name="Chouaia B."/>
            <person name="Comandatore F."/>
            <person name="Crotti E."/>
            <person name="Sassera D."/>
            <person name="Lievens P.M."/>
            <person name="Daffonchio D."/>
            <person name="Bandi C."/>
        </authorList>
    </citation>
    <scope>NUCLEOTIDE SEQUENCE [LARGE SCALE GENOMIC DNA]</scope>
    <source>
        <strain evidence="1 2">SF2.1</strain>
    </source>
</reference>
<dbReference type="AlphaFoldDB" id="A0A060QGS6"/>
<accession>A0A060QGS6</accession>
<evidence type="ECO:0000313" key="2">
    <source>
        <dbReference type="Proteomes" id="UP000027583"/>
    </source>
</evidence>
<dbReference type="RefSeq" id="WP_023978755.1">
    <property type="nucleotide sequence ID" value="NZ_CBLX010000016.1"/>
</dbReference>
<proteinExistence type="predicted"/>
<comment type="caution">
    <text evidence="1">The sequence shown here is derived from an EMBL/GenBank/DDBJ whole genome shotgun (WGS) entry which is preliminary data.</text>
</comment>
<sequence>MLTLNGWMIDERSYAARLAASLMDIPLAFATDRRAETFGPTLTDEMVSCVGLYEILEHFSRASETGWLWPEGEARQVMKWALDGIELFSEARREALAATLPREAETEPVTFLFREMEDRLSAGAFRDEIWFSGRMIGFVDVILFPVAALAHDLGVAMDLYPALRRFIRQVRQLPGFIVMPGIASCH</sequence>
<dbReference type="InterPro" id="IPR036282">
    <property type="entry name" value="Glutathione-S-Trfase_C_sf"/>
</dbReference>
<dbReference type="Gene3D" id="1.20.1050.10">
    <property type="match status" value="1"/>
</dbReference>
<dbReference type="eggNOG" id="COG0625">
    <property type="taxonomic scope" value="Bacteria"/>
</dbReference>
<dbReference type="EMBL" id="CBLX010000016">
    <property type="protein sequence ID" value="CDG40339.1"/>
    <property type="molecule type" value="Genomic_DNA"/>
</dbReference>
<gene>
    <name evidence="1" type="ORF">ASAP_2294</name>
</gene>
<reference evidence="1 2" key="1">
    <citation type="journal article" date="2014" name="Genome Biol. Evol.">
        <title>Acetic acid bacteria genomes reveal functional traits for adaptation to life in insect guts.</title>
        <authorList>
            <person name="Chouaia B."/>
            <person name="Gaiarsa S."/>
            <person name="Crotti E."/>
            <person name="Comandatore F."/>
            <person name="Degli Esposti M."/>
            <person name="Ricci I."/>
            <person name="Alma A."/>
            <person name="Favia G."/>
            <person name="Bandi C."/>
            <person name="Daffonchio D."/>
        </authorList>
    </citation>
    <scope>NUCLEOTIDE SEQUENCE [LARGE SCALE GENOMIC DNA]</scope>
    <source>
        <strain evidence="1 2">SF2.1</strain>
    </source>
</reference>
<dbReference type="Proteomes" id="UP000027583">
    <property type="component" value="Unassembled WGS sequence"/>
</dbReference>
<protein>
    <recommendedName>
        <fullName evidence="3">Glutathione S-transferase</fullName>
    </recommendedName>
</protein>